<evidence type="ECO:0000256" key="4">
    <source>
        <dbReference type="ARBA" id="ARBA00022737"/>
    </source>
</evidence>
<dbReference type="SMART" id="SM00382">
    <property type="entry name" value="AAA"/>
    <property type="match status" value="3"/>
</dbReference>
<feature type="region of interest" description="Disordered" evidence="10">
    <location>
        <begin position="1"/>
        <end position="26"/>
    </location>
</feature>
<dbReference type="NCBIfam" id="TIGR03924">
    <property type="entry name" value="T7SS_EccC_a"/>
    <property type="match status" value="1"/>
</dbReference>
<gene>
    <name evidence="13" type="primary">eccCa</name>
    <name evidence="13" type="ORF">KDL28_25295</name>
</gene>
<dbReference type="EMBL" id="JAGSOV010000054">
    <property type="protein sequence ID" value="MCO1658385.1"/>
    <property type="molecule type" value="Genomic_DNA"/>
</dbReference>
<dbReference type="RefSeq" id="WP_252442288.1">
    <property type="nucleotide sequence ID" value="NZ_JAGSOV010000054.1"/>
</dbReference>
<dbReference type="InterPro" id="IPR050206">
    <property type="entry name" value="FtsK/SpoIIIE/SftA"/>
</dbReference>
<evidence type="ECO:0000256" key="11">
    <source>
        <dbReference type="SAM" id="Phobius"/>
    </source>
</evidence>
<feature type="domain" description="FtsK" evidence="12">
    <location>
        <begin position="1113"/>
        <end position="1299"/>
    </location>
</feature>
<feature type="transmembrane region" description="Helical" evidence="11">
    <location>
        <begin position="65"/>
        <end position="84"/>
    </location>
</feature>
<evidence type="ECO:0000256" key="9">
    <source>
        <dbReference type="PROSITE-ProRule" id="PRU00289"/>
    </source>
</evidence>
<evidence type="ECO:0000256" key="6">
    <source>
        <dbReference type="ARBA" id="ARBA00022840"/>
    </source>
</evidence>
<dbReference type="PANTHER" id="PTHR22683:SF1">
    <property type="entry name" value="TYPE VII SECRETION SYSTEM PROTEIN ESSC"/>
    <property type="match status" value="1"/>
</dbReference>
<dbReference type="InterPro" id="IPR023836">
    <property type="entry name" value="EccCa-like_Actinobacteria"/>
</dbReference>
<dbReference type="PANTHER" id="PTHR22683">
    <property type="entry name" value="SPORULATION PROTEIN RELATED"/>
    <property type="match status" value="1"/>
</dbReference>
<evidence type="ECO:0000256" key="1">
    <source>
        <dbReference type="ARBA" id="ARBA00004651"/>
    </source>
</evidence>
<dbReference type="InterPro" id="IPR002543">
    <property type="entry name" value="FtsK_dom"/>
</dbReference>
<keyword evidence="7 11" id="KW-1133">Transmembrane helix</keyword>
<evidence type="ECO:0000259" key="12">
    <source>
        <dbReference type="PROSITE" id="PS50901"/>
    </source>
</evidence>
<dbReference type="InterPro" id="IPR025662">
    <property type="entry name" value="Sigma_54_int_dom_ATP-bd_1"/>
</dbReference>
<name>A0ABT1A5Y0_9PSEU</name>
<comment type="subcellular location">
    <subcellularLocation>
        <location evidence="1">Cell membrane</location>
        <topology evidence="1">Multi-pass membrane protein</topology>
    </subcellularLocation>
</comment>
<feature type="compositionally biased region" description="Basic residues" evidence="10">
    <location>
        <begin position="1"/>
        <end position="11"/>
    </location>
</feature>
<dbReference type="Pfam" id="PF01580">
    <property type="entry name" value="FtsK_SpoIIIE"/>
    <property type="match status" value="3"/>
</dbReference>
<evidence type="ECO:0000256" key="7">
    <source>
        <dbReference type="ARBA" id="ARBA00022989"/>
    </source>
</evidence>
<feature type="binding site" evidence="9">
    <location>
        <begin position="496"/>
        <end position="503"/>
    </location>
    <ligand>
        <name>ATP</name>
        <dbReference type="ChEBI" id="CHEBI:30616"/>
    </ligand>
</feature>
<evidence type="ECO:0000256" key="10">
    <source>
        <dbReference type="SAM" id="MobiDB-lite"/>
    </source>
</evidence>
<keyword evidence="14" id="KW-1185">Reference proteome</keyword>
<organism evidence="13 14">
    <name type="scientific">Pseudonocardia humida</name>
    <dbReference type="NCBI Taxonomy" id="2800819"/>
    <lineage>
        <taxon>Bacteria</taxon>
        <taxon>Bacillati</taxon>
        <taxon>Actinomycetota</taxon>
        <taxon>Actinomycetes</taxon>
        <taxon>Pseudonocardiales</taxon>
        <taxon>Pseudonocardiaceae</taxon>
        <taxon>Pseudonocardia</taxon>
    </lineage>
</organism>
<feature type="binding site" evidence="9">
    <location>
        <begin position="847"/>
        <end position="854"/>
    </location>
    <ligand>
        <name>ATP</name>
        <dbReference type="ChEBI" id="CHEBI:30616"/>
    </ligand>
</feature>
<dbReference type="Gene3D" id="3.40.50.300">
    <property type="entry name" value="P-loop containing nucleotide triphosphate hydrolases"/>
    <property type="match status" value="4"/>
</dbReference>
<evidence type="ECO:0000313" key="14">
    <source>
        <dbReference type="Proteomes" id="UP001165283"/>
    </source>
</evidence>
<dbReference type="NCBIfam" id="TIGR03925">
    <property type="entry name" value="T7SS_EccC_b"/>
    <property type="match status" value="1"/>
</dbReference>
<keyword evidence="5 9" id="KW-0547">Nucleotide-binding</keyword>
<keyword evidence="4" id="KW-0677">Repeat</keyword>
<keyword evidence="2" id="KW-1003">Cell membrane</keyword>
<feature type="binding site" evidence="9">
    <location>
        <begin position="1131"/>
        <end position="1138"/>
    </location>
    <ligand>
        <name>ATP</name>
        <dbReference type="ChEBI" id="CHEBI:30616"/>
    </ligand>
</feature>
<dbReference type="InterPro" id="IPR003593">
    <property type="entry name" value="AAA+_ATPase"/>
</dbReference>
<feature type="domain" description="FtsK" evidence="12">
    <location>
        <begin position="829"/>
        <end position="1020"/>
    </location>
</feature>
<feature type="domain" description="FtsK" evidence="12">
    <location>
        <begin position="473"/>
        <end position="676"/>
    </location>
</feature>
<reference evidence="13" key="1">
    <citation type="submission" date="2021-04" db="EMBL/GenBank/DDBJ databases">
        <title>Pseudonocardia sp. nov., isolated from sandy soil of mangrove forest.</title>
        <authorList>
            <person name="Zan Z."/>
            <person name="Huang R."/>
            <person name="Liu W."/>
        </authorList>
    </citation>
    <scope>NUCLEOTIDE SEQUENCE</scope>
    <source>
        <strain evidence="13">S2-4</strain>
    </source>
</reference>
<comment type="caution">
    <text evidence="13">The sequence shown here is derived from an EMBL/GenBank/DDBJ whole genome shotgun (WGS) entry which is preliminary data.</text>
</comment>
<dbReference type="SUPFAM" id="SSF52540">
    <property type="entry name" value="P-loop containing nucleoside triphosphate hydrolases"/>
    <property type="match status" value="3"/>
</dbReference>
<dbReference type="InterPro" id="IPR027417">
    <property type="entry name" value="P-loop_NTPase"/>
</dbReference>
<evidence type="ECO:0000313" key="13">
    <source>
        <dbReference type="EMBL" id="MCO1658385.1"/>
    </source>
</evidence>
<evidence type="ECO:0000256" key="5">
    <source>
        <dbReference type="ARBA" id="ARBA00022741"/>
    </source>
</evidence>
<evidence type="ECO:0000256" key="8">
    <source>
        <dbReference type="ARBA" id="ARBA00023136"/>
    </source>
</evidence>
<dbReference type="PROSITE" id="PS50901">
    <property type="entry name" value="FTSK"/>
    <property type="match status" value="3"/>
</dbReference>
<keyword evidence="8 11" id="KW-0472">Membrane</keyword>
<accession>A0ABT1A5Y0</accession>
<keyword evidence="6 9" id="KW-0067">ATP-binding</keyword>
<evidence type="ECO:0000256" key="2">
    <source>
        <dbReference type="ARBA" id="ARBA00022475"/>
    </source>
</evidence>
<dbReference type="Proteomes" id="UP001165283">
    <property type="component" value="Unassembled WGS sequence"/>
</dbReference>
<protein>
    <submittedName>
        <fullName evidence="13">Type VII secretion protein EccCa</fullName>
    </submittedName>
</protein>
<proteinExistence type="predicted"/>
<dbReference type="InterPro" id="IPR023837">
    <property type="entry name" value="EccCb-like_Actinobacteria"/>
</dbReference>
<dbReference type="PROSITE" id="PS00675">
    <property type="entry name" value="SIGMA54_INTERACT_1"/>
    <property type="match status" value="1"/>
</dbReference>
<evidence type="ECO:0000256" key="3">
    <source>
        <dbReference type="ARBA" id="ARBA00022692"/>
    </source>
</evidence>
<sequence length="1340" mass="142032">MTTRLVHRPARRVPPLTAEDPVAMSPPPLLPDGRTGSGLQSLIPLAGAGLAMSMMMFLRGSGFAALGAVILVVSLTAAGVLYITQRGQASRKRRAQRELYVTYLEELRDDLREREREFRERSVRLDPPAGHLLGLAADPARLWERRRGDVDFLRLRVGTGALPVREITMREEGTVVSPTDPFMRSEARALIRRFERVPGMPLRMGLDRAGDVSVIAADRADVLRVARTLIAQLAALHAPDDVRLAVIAPPEAESDWGWTRWLPHLLDREQIGPAGPVPRLVPDEATLVQVLAADLRERARTAATAHRHGGGSAEARTRPRLVVIDDAFGRVARRIPTPDPAIGLPALGITVVHLLADRLQEPSEVSRRLVVTGRADSGGGVEATLTDLAATPPVVISGDLDEAPQPLLEGLARRLAPLRLSADSYDDGTGTPPADLADLLGLPDPAVLDVARLWRPRSERDFLRVPIGLDSAGRPLLLDLKESAQLGMGPHGLCVGATGSGKSELLRTLVLALAAVHPPEDLSMVLVDYKGGAAFAPFGSLPHVAGLITNLSGDAAMVERMYTSLDGEVLRRQQLLADAGRITDITDYRLRRAERGAPPEMPALPHLLVVIDEFGELLTAKPEFAELFLRLGRIGRSIGVHLLLSSQRIEQGKLRGLETYLSYRIGLRTLSDMESRTVLDTPDAARLPALPGNGYLKVDVTVYEKFKAAYVSGPLADSVDAELAPVAGPPVKPMLRFGRVFDDVADAEPAQPTRRGSGPTLMSTVVGKLADAAAPVAPIWLPPLPEAVTLDRATGGFDVTADGVRLRAGGGDGLKVPLGLLDDPARQWQGPWLVDLAAGGGHLAVLGGPGSGKSTALRTLALGVAATTTPTQVGIYGIDLLGSGLRGLSGLPHVGGVAGRDDRERVRRTVDEVHAMLARREQIFARNGLDTLADLRAGRAAGRHSELGSDEVVLLVDGYGQLTAEFEELESAIHDVLARGGRFGVHVVATVRRWSEVRGAQQVAFTQRVELRLTEPAESGIDGKLARGVPADAPGRGLTTGKLYAQVALPRLDGLPDPVSSGLAEAVTLIKGSWTGALPAQVRVLPAVLPASDLADVELKAGSVPLGRFENDFSPAVLELVGRDQHLLVLGDTGTGKTNLLRAAVASLVRGYTPEELVFAVVDPRHGLAGAVPEEYLGGYAHNSVLAQRLASAVAGQLAERTGGDEVASTGPPTGGMAAGLPRIVLLVDDQDVLAASGSQPLAPLVPHLANGRAVGLHVLTTRRVSGASRGLYEPFTLGVREAGCLSLIMSGDRTEGQLIAGVRASTMPVGRAKFVRTGTAPRIVQTAYLAPEDPTPEVP</sequence>
<keyword evidence="3 11" id="KW-0812">Transmembrane</keyword>